<accession>A0AAV7CRL2</accession>
<evidence type="ECO:0000313" key="1">
    <source>
        <dbReference type="EMBL" id="KAG8587628.1"/>
    </source>
</evidence>
<dbReference type="Proteomes" id="UP000824782">
    <property type="component" value="Unassembled WGS sequence"/>
</dbReference>
<reference evidence="1" key="1">
    <citation type="thesis" date="2020" institute="ProQuest LLC" country="789 East Eisenhower Parkway, Ann Arbor, MI, USA">
        <title>Comparative Genomics and Chromosome Evolution.</title>
        <authorList>
            <person name="Mudd A.B."/>
        </authorList>
    </citation>
    <scope>NUCLEOTIDE SEQUENCE</scope>
    <source>
        <strain evidence="1">237g6f4</strain>
        <tissue evidence="1">Blood</tissue>
    </source>
</reference>
<sequence>MFTFITQFSYAVQFWANCWNLQIKNTKSTPIIGDHFLDCACGGCNCFFNILLHIKANPSQRDAHFSMYSMCLWRLHELTSNLPVFGLRWAD</sequence>
<comment type="caution">
    <text evidence="1">The sequence shown here is derived from an EMBL/GenBank/DDBJ whole genome shotgun (WGS) entry which is preliminary data.</text>
</comment>
<evidence type="ECO:0000313" key="2">
    <source>
        <dbReference type="Proteomes" id="UP000824782"/>
    </source>
</evidence>
<organism evidence="1 2">
    <name type="scientific">Engystomops pustulosus</name>
    <name type="common">Tungara frog</name>
    <name type="synonym">Physalaemus pustulosus</name>
    <dbReference type="NCBI Taxonomy" id="76066"/>
    <lineage>
        <taxon>Eukaryota</taxon>
        <taxon>Metazoa</taxon>
        <taxon>Chordata</taxon>
        <taxon>Craniata</taxon>
        <taxon>Vertebrata</taxon>
        <taxon>Euteleostomi</taxon>
        <taxon>Amphibia</taxon>
        <taxon>Batrachia</taxon>
        <taxon>Anura</taxon>
        <taxon>Neobatrachia</taxon>
        <taxon>Hyloidea</taxon>
        <taxon>Leptodactylidae</taxon>
        <taxon>Leiuperinae</taxon>
        <taxon>Engystomops</taxon>
    </lineage>
</organism>
<proteinExistence type="predicted"/>
<dbReference type="AlphaFoldDB" id="A0AAV7CRL2"/>
<protein>
    <submittedName>
        <fullName evidence="1">Uncharacterized protein</fullName>
    </submittedName>
</protein>
<gene>
    <name evidence="1" type="ORF">GDO81_005733</name>
</gene>
<dbReference type="EMBL" id="WNYA01000002">
    <property type="protein sequence ID" value="KAG8587628.1"/>
    <property type="molecule type" value="Genomic_DNA"/>
</dbReference>
<name>A0AAV7CRL2_ENGPU</name>
<keyword evidence="2" id="KW-1185">Reference proteome</keyword>